<keyword evidence="2" id="KW-1185">Reference proteome</keyword>
<gene>
    <name evidence="1" type="ORF">BA062_23605</name>
</gene>
<dbReference type="AlphaFoldDB" id="A0A318LIM7"/>
<name>A0A318LIM7_9PSEU</name>
<sequence length="73" mass="8075">MIPRLWAEPDTRAPFVALLRFLTSAAARMMRAALLRYVFEVPPTATEDETVALVGPAIRYYLDGGQPPAASQR</sequence>
<proteinExistence type="predicted"/>
<dbReference type="Proteomes" id="UP000247892">
    <property type="component" value="Unassembled WGS sequence"/>
</dbReference>
<organism evidence="1 2">
    <name type="scientific">Prauserella flavalba</name>
    <dbReference type="NCBI Taxonomy" id="1477506"/>
    <lineage>
        <taxon>Bacteria</taxon>
        <taxon>Bacillati</taxon>
        <taxon>Actinomycetota</taxon>
        <taxon>Actinomycetes</taxon>
        <taxon>Pseudonocardiales</taxon>
        <taxon>Pseudonocardiaceae</taxon>
        <taxon>Prauserella</taxon>
    </lineage>
</organism>
<accession>A0A318LIM7</accession>
<evidence type="ECO:0000313" key="1">
    <source>
        <dbReference type="EMBL" id="PXY28820.1"/>
    </source>
</evidence>
<reference evidence="1 2" key="1">
    <citation type="submission" date="2016-07" db="EMBL/GenBank/DDBJ databases">
        <title>Draft genome sequence of Prauserella sp. YIM 121212, isolated from alkaline soil.</title>
        <authorList>
            <person name="Ruckert C."/>
            <person name="Albersmeier A."/>
            <person name="Jiang C.-L."/>
            <person name="Jiang Y."/>
            <person name="Kalinowski J."/>
            <person name="Schneider O."/>
            <person name="Winkler A."/>
            <person name="Zotchev S.B."/>
        </authorList>
    </citation>
    <scope>NUCLEOTIDE SEQUENCE [LARGE SCALE GENOMIC DNA]</scope>
    <source>
        <strain evidence="1 2">YIM 121212</strain>
    </source>
</reference>
<protein>
    <recommendedName>
        <fullName evidence="3">Tetracyclin repressor-like C-terminal domain-containing protein</fullName>
    </recommendedName>
</protein>
<evidence type="ECO:0008006" key="3">
    <source>
        <dbReference type="Google" id="ProtNLM"/>
    </source>
</evidence>
<dbReference type="EMBL" id="MASU01000009">
    <property type="protein sequence ID" value="PXY28820.1"/>
    <property type="molecule type" value="Genomic_DNA"/>
</dbReference>
<comment type="caution">
    <text evidence="1">The sequence shown here is derived from an EMBL/GenBank/DDBJ whole genome shotgun (WGS) entry which is preliminary data.</text>
</comment>
<evidence type="ECO:0000313" key="2">
    <source>
        <dbReference type="Proteomes" id="UP000247892"/>
    </source>
</evidence>